<feature type="transmembrane region" description="Helical" evidence="2">
    <location>
        <begin position="77"/>
        <end position="99"/>
    </location>
</feature>
<accession>A0ABU8RHF9</accession>
<organism evidence="3 4">
    <name type="scientific">Pseudokineococcus basanitobsidens</name>
    <dbReference type="NCBI Taxonomy" id="1926649"/>
    <lineage>
        <taxon>Bacteria</taxon>
        <taxon>Bacillati</taxon>
        <taxon>Actinomycetota</taxon>
        <taxon>Actinomycetes</taxon>
        <taxon>Kineosporiales</taxon>
        <taxon>Kineosporiaceae</taxon>
        <taxon>Pseudokineococcus</taxon>
    </lineage>
</organism>
<name>A0ABU8RHF9_9ACTN</name>
<dbReference type="EMBL" id="JBBIAA010000002">
    <property type="protein sequence ID" value="MEJ5944480.1"/>
    <property type="molecule type" value="Genomic_DNA"/>
</dbReference>
<sequence length="209" mass="21360">MSAARAAATAPARPLGRGRPGRPGLRARTASTRPATRPLPRAATVAASAAAVPAPVRPAREPRVRLVPPPASSRRRVPFGVLCGVVVLAALLAVLALNISLSRGAYHLHEVQAQQQDAAERRQALAEQLERTASPEELGRRAADLGMVEAGAPAFVELPDGRVTGEPEPAPTPTAAPDDTAADASTDTADTTDTAGTAPAADTAEESAD</sequence>
<comment type="caution">
    <text evidence="3">The sequence shown here is derived from an EMBL/GenBank/DDBJ whole genome shotgun (WGS) entry which is preliminary data.</text>
</comment>
<keyword evidence="4" id="KW-1185">Reference proteome</keyword>
<feature type="compositionally biased region" description="Low complexity" evidence="1">
    <location>
        <begin position="175"/>
        <end position="202"/>
    </location>
</feature>
<keyword evidence="2" id="KW-0472">Membrane</keyword>
<keyword evidence="2" id="KW-1133">Transmembrane helix</keyword>
<feature type="region of interest" description="Disordered" evidence="1">
    <location>
        <begin position="1"/>
        <end position="47"/>
    </location>
</feature>
<evidence type="ECO:0000313" key="4">
    <source>
        <dbReference type="Proteomes" id="UP001387100"/>
    </source>
</evidence>
<dbReference type="Proteomes" id="UP001387100">
    <property type="component" value="Unassembled WGS sequence"/>
</dbReference>
<evidence type="ECO:0000256" key="1">
    <source>
        <dbReference type="SAM" id="MobiDB-lite"/>
    </source>
</evidence>
<proteinExistence type="predicted"/>
<feature type="region of interest" description="Disordered" evidence="1">
    <location>
        <begin position="151"/>
        <end position="209"/>
    </location>
</feature>
<keyword evidence="2" id="KW-0812">Transmembrane</keyword>
<gene>
    <name evidence="3" type="ORF">WDZ17_04130</name>
</gene>
<protein>
    <recommendedName>
        <fullName evidence="5">Cell division protein FtsB</fullName>
    </recommendedName>
</protein>
<evidence type="ECO:0000256" key="2">
    <source>
        <dbReference type="SAM" id="Phobius"/>
    </source>
</evidence>
<evidence type="ECO:0000313" key="3">
    <source>
        <dbReference type="EMBL" id="MEJ5944480.1"/>
    </source>
</evidence>
<dbReference type="RefSeq" id="WP_339573858.1">
    <property type="nucleotide sequence ID" value="NZ_JBBIAA010000002.1"/>
</dbReference>
<reference evidence="3 4" key="1">
    <citation type="journal article" date="2017" name="Int. J. Syst. Evol. Microbiol.">
        <title>Pseudokineococcus basanitobsidens sp. nov., isolated from volcanic rock.</title>
        <authorList>
            <person name="Lee D.W."/>
            <person name="Park M.Y."/>
            <person name="Kim J.J."/>
            <person name="Kim B.S."/>
        </authorList>
    </citation>
    <scope>NUCLEOTIDE SEQUENCE [LARGE SCALE GENOMIC DNA]</scope>
    <source>
        <strain evidence="3 4">DSM 103726</strain>
    </source>
</reference>
<evidence type="ECO:0008006" key="5">
    <source>
        <dbReference type="Google" id="ProtNLM"/>
    </source>
</evidence>